<evidence type="ECO:0000313" key="2">
    <source>
        <dbReference type="Proteomes" id="UP000014680"/>
    </source>
</evidence>
<accession>A0A0A1UE59</accession>
<name>A0A0A1UE59_ENTIV</name>
<dbReference type="EMBL" id="KB206479">
    <property type="protein sequence ID" value="ELP91090.1"/>
    <property type="molecule type" value="Genomic_DNA"/>
</dbReference>
<dbReference type="OrthoDB" id="29216at2759"/>
<organism evidence="1 2">
    <name type="scientific">Entamoeba invadens IP1</name>
    <dbReference type="NCBI Taxonomy" id="370355"/>
    <lineage>
        <taxon>Eukaryota</taxon>
        <taxon>Amoebozoa</taxon>
        <taxon>Evosea</taxon>
        <taxon>Archamoebae</taxon>
        <taxon>Mastigamoebida</taxon>
        <taxon>Entamoebidae</taxon>
        <taxon>Entamoeba</taxon>
    </lineage>
</organism>
<dbReference type="Proteomes" id="UP000014680">
    <property type="component" value="Unassembled WGS sequence"/>
</dbReference>
<keyword evidence="2" id="KW-1185">Reference proteome</keyword>
<dbReference type="GeneID" id="14890096"/>
<protein>
    <submittedName>
        <fullName evidence="1">Uncharacterized protein</fullName>
    </submittedName>
</protein>
<proteinExistence type="predicted"/>
<evidence type="ECO:0000313" key="1">
    <source>
        <dbReference type="EMBL" id="ELP91090.1"/>
    </source>
</evidence>
<reference evidence="1 2" key="1">
    <citation type="submission" date="2012-10" db="EMBL/GenBank/DDBJ databases">
        <authorList>
            <person name="Zafar N."/>
            <person name="Inman J."/>
            <person name="Hall N."/>
            <person name="Lorenzi H."/>
            <person name="Caler E."/>
        </authorList>
    </citation>
    <scope>NUCLEOTIDE SEQUENCE [LARGE SCALE GENOMIC DNA]</scope>
    <source>
        <strain evidence="1 2">IP1</strain>
    </source>
</reference>
<dbReference type="VEuPathDB" id="AmoebaDB:EIN_268360"/>
<dbReference type="AlphaFoldDB" id="A0A0A1UE59"/>
<sequence length="160" mass="18750">MNADNFYNTDKDDFFYKNRVKKVEAPKPLLKPLVQQHTEIKEVNRLEKRTSLKLLKTNVVVFCDIPQHWRTEDDVRRILENQNIVKVSISLKHMCCVVCFATHKDAIYFKISPPEGTNTMWSKESWMMGCNLRDDGVCEIPHDKIPKDVHVFNDGTYSTF</sequence>
<dbReference type="KEGG" id="eiv:EIN_268360"/>
<gene>
    <name evidence="1" type="ORF">EIN_268360</name>
</gene>
<dbReference type="RefSeq" id="XP_004257861.1">
    <property type="nucleotide sequence ID" value="XM_004257813.1"/>
</dbReference>